<dbReference type="InterPro" id="IPR004839">
    <property type="entry name" value="Aminotransferase_I/II_large"/>
</dbReference>
<name>A0A9X1V924_9BACL</name>
<keyword evidence="3 4" id="KW-0808">Transferase</keyword>
<dbReference type="InterPro" id="IPR050881">
    <property type="entry name" value="LL-DAP_aminotransferase"/>
</dbReference>
<evidence type="ECO:0000259" key="5">
    <source>
        <dbReference type="Pfam" id="PF00155"/>
    </source>
</evidence>
<evidence type="ECO:0000256" key="4">
    <source>
        <dbReference type="RuleBase" id="RU000481"/>
    </source>
</evidence>
<dbReference type="Gene3D" id="3.40.640.10">
    <property type="entry name" value="Type I PLP-dependent aspartate aminotransferase-like (Major domain)"/>
    <property type="match status" value="1"/>
</dbReference>
<dbReference type="Pfam" id="PF00155">
    <property type="entry name" value="Aminotran_1_2"/>
    <property type="match status" value="1"/>
</dbReference>
<evidence type="ECO:0000256" key="1">
    <source>
        <dbReference type="ARBA" id="ARBA00001933"/>
    </source>
</evidence>
<protein>
    <recommendedName>
        <fullName evidence="4">Aminotransferase</fullName>
        <ecNumber evidence="4">2.6.1.-</ecNumber>
    </recommendedName>
</protein>
<accession>A0A9X1V924</accession>
<comment type="similarity">
    <text evidence="4">Belongs to the class-I pyridoxal-phosphate-dependent aminotransferase family.</text>
</comment>
<dbReference type="PANTHER" id="PTHR42832">
    <property type="entry name" value="AMINO ACID AMINOTRANSFERASE"/>
    <property type="match status" value="1"/>
</dbReference>
<proteinExistence type="inferred from homology"/>
<feature type="domain" description="Aminotransferase class I/classII large" evidence="5">
    <location>
        <begin position="33"/>
        <end position="372"/>
    </location>
</feature>
<dbReference type="AlphaFoldDB" id="A0A9X1V924"/>
<dbReference type="EMBL" id="JALBUF010000005">
    <property type="protein sequence ID" value="MCI0183558.1"/>
    <property type="molecule type" value="Genomic_DNA"/>
</dbReference>
<evidence type="ECO:0000313" key="6">
    <source>
        <dbReference type="EMBL" id="MCI0183558.1"/>
    </source>
</evidence>
<dbReference type="InterPro" id="IPR015422">
    <property type="entry name" value="PyrdxlP-dep_Trfase_small"/>
</dbReference>
<keyword evidence="7" id="KW-1185">Reference proteome</keyword>
<gene>
    <name evidence="6" type="primary">dapL_2</name>
    <name evidence="6" type="ORF">MM817_01841</name>
</gene>
<dbReference type="Gene3D" id="3.90.1150.10">
    <property type="entry name" value="Aspartate Aminotransferase, domain 1"/>
    <property type="match status" value="1"/>
</dbReference>
<dbReference type="PROSITE" id="PS00105">
    <property type="entry name" value="AA_TRANSFER_CLASS_1"/>
    <property type="match status" value="1"/>
</dbReference>
<comment type="caution">
    <text evidence="6">The sequence shown here is derived from an EMBL/GenBank/DDBJ whole genome shotgun (WGS) entry which is preliminary data.</text>
</comment>
<dbReference type="Proteomes" id="UP001139263">
    <property type="component" value="Unassembled WGS sequence"/>
</dbReference>
<dbReference type="CDD" id="cd00609">
    <property type="entry name" value="AAT_like"/>
    <property type="match status" value="1"/>
</dbReference>
<dbReference type="PANTHER" id="PTHR42832:SF3">
    <property type="entry name" value="L-GLUTAMINE--4-(METHYLSULFANYL)-2-OXOBUTANOATE AMINOTRANSFERASE"/>
    <property type="match status" value="1"/>
</dbReference>
<evidence type="ECO:0000256" key="3">
    <source>
        <dbReference type="ARBA" id="ARBA00022679"/>
    </source>
</evidence>
<dbReference type="InterPro" id="IPR015424">
    <property type="entry name" value="PyrdxlP-dep_Trfase"/>
</dbReference>
<dbReference type="EC" id="2.6.1.-" evidence="4"/>
<keyword evidence="2 4" id="KW-0032">Aminotransferase</keyword>
<dbReference type="InterPro" id="IPR015421">
    <property type="entry name" value="PyrdxlP-dep_Trfase_major"/>
</dbReference>
<dbReference type="SUPFAM" id="SSF53383">
    <property type="entry name" value="PLP-dependent transferases"/>
    <property type="match status" value="1"/>
</dbReference>
<organism evidence="6 7">
    <name type="scientific">Sulfoacidibacillus ferrooxidans</name>
    <dbReference type="NCBI Taxonomy" id="2005001"/>
    <lineage>
        <taxon>Bacteria</taxon>
        <taxon>Bacillati</taxon>
        <taxon>Bacillota</taxon>
        <taxon>Bacilli</taxon>
        <taxon>Bacillales</taxon>
        <taxon>Alicyclobacillaceae</taxon>
        <taxon>Sulfoacidibacillus</taxon>
    </lineage>
</organism>
<dbReference type="GO" id="GO:0008483">
    <property type="term" value="F:transaminase activity"/>
    <property type="evidence" value="ECO:0007669"/>
    <property type="project" value="UniProtKB-KW"/>
</dbReference>
<comment type="cofactor">
    <cofactor evidence="1 4">
        <name>pyridoxal 5'-phosphate</name>
        <dbReference type="ChEBI" id="CHEBI:597326"/>
    </cofactor>
</comment>
<sequence>MQVQAKRLSTISSAVFFELNQLKLEVAKNGMPVIDLGIGSPDIPPADHVRAAFVEALHDPSIFRYATTEGSEEFRHTAAAFLHERYGVMVDAQTELLTVMGAQDALSHISLAVVDPGDIILIPDPCYPIYEVTALLAGAIPYRMPLREEHDFLPDLTAIPADVLRKAKLMILNYPSNPLTALASASFFSEVVEFALRHDLLVLHDAAYIELTFDGKQSPSFLATPGAKEVGIELHSLSKTFNFAGPRLAFAAGNKDMLQALRIVKSNIDYGVFRATQHAGTVALRDHPETHITHIRSLYQTRRDAFMNPLRQAGWDLYPSEATMFVWLKTPSHMTSRDFAKHLLQTTGVACVPGVGFGEEGEHHVRFALVQPDHILTAAANHMIAAFQ</sequence>
<evidence type="ECO:0000256" key="2">
    <source>
        <dbReference type="ARBA" id="ARBA00022576"/>
    </source>
</evidence>
<dbReference type="InterPro" id="IPR004838">
    <property type="entry name" value="NHTrfase_class1_PyrdxlP-BS"/>
</dbReference>
<evidence type="ECO:0000313" key="7">
    <source>
        <dbReference type="Proteomes" id="UP001139263"/>
    </source>
</evidence>
<dbReference type="GO" id="GO:0030170">
    <property type="term" value="F:pyridoxal phosphate binding"/>
    <property type="evidence" value="ECO:0007669"/>
    <property type="project" value="InterPro"/>
</dbReference>
<reference evidence="6" key="1">
    <citation type="submission" date="2022-03" db="EMBL/GenBank/DDBJ databases">
        <title>Draft Genome Sequence of Firmicute Strain S0AB, a Heterotrophic Iron/Sulfur-Oxidizing Extreme Acidophile.</title>
        <authorList>
            <person name="Vergara E."/>
            <person name="Pakostova E."/>
            <person name="Johnson D.B."/>
            <person name="Holmes D.S."/>
        </authorList>
    </citation>
    <scope>NUCLEOTIDE SEQUENCE</scope>
    <source>
        <strain evidence="6">S0AB</strain>
    </source>
</reference>